<dbReference type="AlphaFoldDB" id="A0A813JLF3"/>
<comment type="similarity">
    <text evidence="1">Belongs to the aldehyde dehydrogenase family.</text>
</comment>
<feature type="domain" description="Aldehyde dehydrogenase" evidence="3">
    <location>
        <begin position="17"/>
        <end position="216"/>
    </location>
</feature>
<dbReference type="SUPFAM" id="SSF53720">
    <property type="entry name" value="ALDH-like"/>
    <property type="match status" value="1"/>
</dbReference>
<dbReference type="Pfam" id="PF00171">
    <property type="entry name" value="Aldedh"/>
    <property type="match status" value="1"/>
</dbReference>
<dbReference type="PANTHER" id="PTHR43570">
    <property type="entry name" value="ALDEHYDE DEHYDROGENASE"/>
    <property type="match status" value="1"/>
</dbReference>
<dbReference type="InterPro" id="IPR012394">
    <property type="entry name" value="Aldehyde_DH_NAD(P)"/>
</dbReference>
<keyword evidence="2" id="KW-0560">Oxidoreductase</keyword>
<sequence length="218" mass="23879">MAIQKELPEPLEAEGQFSTLVSELRETFETRKTTEVSWRKEQLLKLKATLLAFQDDIVEAMTADMGRPRAEIPVGEWAFVIAELDMALKNLASWTSPTKIAQPLLQQPGHSALLPMPKGVMLIISPWNYPIGLSLAGVVAAIAAGNCLVVKPSEMAPHSAKVVERVLQTLDQEAVRVVLGGQEETTELLKLRFDHILFTGSGNVGKIVMRAAAEHLHP</sequence>
<dbReference type="InterPro" id="IPR015590">
    <property type="entry name" value="Aldehyde_DH_dom"/>
</dbReference>
<reference evidence="4" key="1">
    <citation type="submission" date="2021-02" db="EMBL/GenBank/DDBJ databases">
        <authorList>
            <person name="Dougan E. K."/>
            <person name="Rhodes N."/>
            <person name="Thang M."/>
            <person name="Chan C."/>
        </authorList>
    </citation>
    <scope>NUCLEOTIDE SEQUENCE</scope>
</reference>
<dbReference type="GO" id="GO:0004029">
    <property type="term" value="F:aldehyde dehydrogenase (NAD+) activity"/>
    <property type="evidence" value="ECO:0007669"/>
    <property type="project" value="TreeGrafter"/>
</dbReference>
<dbReference type="GO" id="GO:0005737">
    <property type="term" value="C:cytoplasm"/>
    <property type="evidence" value="ECO:0007669"/>
    <property type="project" value="TreeGrafter"/>
</dbReference>
<comment type="caution">
    <text evidence="4">The sequence shown here is derived from an EMBL/GenBank/DDBJ whole genome shotgun (WGS) entry which is preliminary data.</text>
</comment>
<organism evidence="4 5">
    <name type="scientific">Polarella glacialis</name>
    <name type="common">Dinoflagellate</name>
    <dbReference type="NCBI Taxonomy" id="89957"/>
    <lineage>
        <taxon>Eukaryota</taxon>
        <taxon>Sar</taxon>
        <taxon>Alveolata</taxon>
        <taxon>Dinophyceae</taxon>
        <taxon>Suessiales</taxon>
        <taxon>Suessiaceae</taxon>
        <taxon>Polarella</taxon>
    </lineage>
</organism>
<proteinExistence type="inferred from homology"/>
<dbReference type="InterPro" id="IPR016161">
    <property type="entry name" value="Ald_DH/histidinol_DH"/>
</dbReference>
<dbReference type="PANTHER" id="PTHR43570:SF16">
    <property type="entry name" value="ALDEHYDE DEHYDROGENASE TYPE III, ISOFORM Q"/>
    <property type="match status" value="1"/>
</dbReference>
<gene>
    <name evidence="4" type="ORF">PGLA2088_LOCUS21836</name>
</gene>
<dbReference type="GO" id="GO:0006081">
    <property type="term" value="P:aldehyde metabolic process"/>
    <property type="evidence" value="ECO:0007669"/>
    <property type="project" value="InterPro"/>
</dbReference>
<evidence type="ECO:0000256" key="1">
    <source>
        <dbReference type="ARBA" id="ARBA00009986"/>
    </source>
</evidence>
<accession>A0A813JLF3</accession>
<protein>
    <recommendedName>
        <fullName evidence="3">Aldehyde dehydrogenase domain-containing protein</fullName>
    </recommendedName>
</protein>
<evidence type="ECO:0000313" key="5">
    <source>
        <dbReference type="Proteomes" id="UP000626109"/>
    </source>
</evidence>
<dbReference type="Proteomes" id="UP000626109">
    <property type="component" value="Unassembled WGS sequence"/>
</dbReference>
<evidence type="ECO:0000259" key="3">
    <source>
        <dbReference type="Pfam" id="PF00171"/>
    </source>
</evidence>
<evidence type="ECO:0000256" key="2">
    <source>
        <dbReference type="ARBA" id="ARBA00023002"/>
    </source>
</evidence>
<evidence type="ECO:0000313" key="4">
    <source>
        <dbReference type="EMBL" id="CAE8680298.1"/>
    </source>
</evidence>
<name>A0A813JLF3_POLGL</name>
<dbReference type="Gene3D" id="3.40.605.10">
    <property type="entry name" value="Aldehyde Dehydrogenase, Chain A, domain 1"/>
    <property type="match status" value="1"/>
</dbReference>
<dbReference type="InterPro" id="IPR016162">
    <property type="entry name" value="Ald_DH_N"/>
</dbReference>
<dbReference type="EMBL" id="CAJNNW010025839">
    <property type="protein sequence ID" value="CAE8680298.1"/>
    <property type="molecule type" value="Genomic_DNA"/>
</dbReference>